<comment type="similarity">
    <text evidence="1">Belongs to the helicase family. RecQ subfamily.</text>
</comment>
<evidence type="ECO:0000259" key="12">
    <source>
        <dbReference type="PROSITE" id="PS51194"/>
    </source>
</evidence>
<dbReference type="GO" id="GO:0005524">
    <property type="term" value="F:ATP binding"/>
    <property type="evidence" value="ECO:0007669"/>
    <property type="project" value="UniProtKB-KW"/>
</dbReference>
<keyword evidence="2" id="KW-0547">Nucleotide-binding</keyword>
<dbReference type="PANTHER" id="PTHR13710">
    <property type="entry name" value="DNA HELICASE RECQ FAMILY MEMBER"/>
    <property type="match status" value="1"/>
</dbReference>
<name>A0A2I1HJ90_9GLOM</name>
<dbReference type="VEuPathDB" id="FungiDB:RhiirA1_310576"/>
<keyword evidence="3 13" id="KW-0378">Hydrolase</keyword>
<dbReference type="Pfam" id="PF00270">
    <property type="entry name" value="DEAD"/>
    <property type="match status" value="1"/>
</dbReference>
<feature type="transmembrane region" description="Helical" evidence="10">
    <location>
        <begin position="36"/>
        <end position="56"/>
    </location>
</feature>
<feature type="domain" description="Helicase ATP-binding" evidence="11">
    <location>
        <begin position="16"/>
        <end position="189"/>
    </location>
</feature>
<keyword evidence="14" id="KW-1185">Reference proteome</keyword>
<evidence type="ECO:0000256" key="5">
    <source>
        <dbReference type="ARBA" id="ARBA00022840"/>
    </source>
</evidence>
<keyword evidence="7" id="KW-0413">Isomerase</keyword>
<keyword evidence="4" id="KW-0347">Helicase</keyword>
<feature type="domain" description="Helicase C-terminal" evidence="12">
    <location>
        <begin position="220"/>
        <end position="307"/>
    </location>
</feature>
<dbReference type="Pfam" id="PF00271">
    <property type="entry name" value="Helicase_C"/>
    <property type="match status" value="1"/>
</dbReference>
<dbReference type="GO" id="GO:0043138">
    <property type="term" value="F:3'-5' DNA helicase activity"/>
    <property type="evidence" value="ECO:0007669"/>
    <property type="project" value="UniProtKB-EC"/>
</dbReference>
<comment type="catalytic activity">
    <reaction evidence="8">
        <text>Couples ATP hydrolysis with the unwinding of duplex DNA by translocating in the 3'-5' direction.</text>
        <dbReference type="EC" id="5.6.2.4"/>
    </reaction>
</comment>
<dbReference type="GO" id="GO:0005737">
    <property type="term" value="C:cytoplasm"/>
    <property type="evidence" value="ECO:0007669"/>
    <property type="project" value="TreeGrafter"/>
</dbReference>
<dbReference type="InterPro" id="IPR011545">
    <property type="entry name" value="DEAD/DEAH_box_helicase_dom"/>
</dbReference>
<evidence type="ECO:0000256" key="4">
    <source>
        <dbReference type="ARBA" id="ARBA00022806"/>
    </source>
</evidence>
<evidence type="ECO:0000256" key="9">
    <source>
        <dbReference type="ARBA" id="ARBA00034808"/>
    </source>
</evidence>
<dbReference type="Gene3D" id="3.40.50.300">
    <property type="entry name" value="P-loop containing nucleotide triphosphate hydrolases"/>
    <property type="match status" value="2"/>
</dbReference>
<evidence type="ECO:0000256" key="7">
    <source>
        <dbReference type="ARBA" id="ARBA00023235"/>
    </source>
</evidence>
<feature type="transmembrane region" description="Helical" evidence="10">
    <location>
        <begin position="285"/>
        <end position="305"/>
    </location>
</feature>
<evidence type="ECO:0000256" key="10">
    <source>
        <dbReference type="SAM" id="Phobius"/>
    </source>
</evidence>
<dbReference type="InterPro" id="IPR027417">
    <property type="entry name" value="P-loop_NTPase"/>
</dbReference>
<dbReference type="GO" id="GO:0016787">
    <property type="term" value="F:hydrolase activity"/>
    <property type="evidence" value="ECO:0007669"/>
    <property type="project" value="UniProtKB-KW"/>
</dbReference>
<sequence>QLFGYNHLREGQLEAVEAYLNNRDTFVSIKTGGGKTFCYVICALIFEGITIVISLLKALMEDQKAKLVNLGIPWTSIYANTVQSRNEQSKIFEEIALGFTKIIFITPEKLCLNREFQHFISNMYKVAKVRFVIDEAHCILDYGNFRESWKKLGLLKKSWPLAPIMLLTATCTYQDAQDIRTSLGIPSENFAMIRGSSFERKEITIEVYKRKDNREHFSNELINLIKMHEGGRTIIYCATQSGCDELSAILQPLLPDKNLGIYHGGLGDEQRESIMSRWKDGKIQIMIGTSAFGMGINFSNVYLVILV</sequence>
<dbReference type="SMART" id="SM00487">
    <property type="entry name" value="DEXDc"/>
    <property type="match status" value="1"/>
</dbReference>
<dbReference type="CDD" id="cd17920">
    <property type="entry name" value="DEXHc_RecQ"/>
    <property type="match status" value="1"/>
</dbReference>
<evidence type="ECO:0000259" key="11">
    <source>
        <dbReference type="PROSITE" id="PS51192"/>
    </source>
</evidence>
<reference evidence="13 14" key="1">
    <citation type="submission" date="2015-10" db="EMBL/GenBank/DDBJ databases">
        <title>Genome analyses suggest a sexual origin of heterokaryosis in a supposedly ancient asexual fungus.</title>
        <authorList>
            <person name="Ropars J."/>
            <person name="Sedzielewska K."/>
            <person name="Noel J."/>
            <person name="Charron P."/>
            <person name="Farinelli L."/>
            <person name="Marton T."/>
            <person name="Kruger M."/>
            <person name="Pelin A."/>
            <person name="Brachmann A."/>
            <person name="Corradi N."/>
        </authorList>
    </citation>
    <scope>NUCLEOTIDE SEQUENCE [LARGE SCALE GENOMIC DNA]</scope>
    <source>
        <strain evidence="13 14">A4</strain>
    </source>
</reference>
<evidence type="ECO:0000313" key="13">
    <source>
        <dbReference type="EMBL" id="PKY58953.1"/>
    </source>
</evidence>
<dbReference type="GO" id="GO:0000724">
    <property type="term" value="P:double-strand break repair via homologous recombination"/>
    <property type="evidence" value="ECO:0007669"/>
    <property type="project" value="TreeGrafter"/>
</dbReference>
<dbReference type="AlphaFoldDB" id="A0A2I1HJ90"/>
<evidence type="ECO:0000313" key="14">
    <source>
        <dbReference type="Proteomes" id="UP000234323"/>
    </source>
</evidence>
<dbReference type="Proteomes" id="UP000234323">
    <property type="component" value="Unassembled WGS sequence"/>
</dbReference>
<dbReference type="EMBL" id="LLXI01003274">
    <property type="protein sequence ID" value="PKY58953.1"/>
    <property type="molecule type" value="Genomic_DNA"/>
</dbReference>
<dbReference type="PROSITE" id="PS51192">
    <property type="entry name" value="HELICASE_ATP_BIND_1"/>
    <property type="match status" value="1"/>
</dbReference>
<evidence type="ECO:0000256" key="3">
    <source>
        <dbReference type="ARBA" id="ARBA00022801"/>
    </source>
</evidence>
<feature type="non-terminal residue" evidence="13">
    <location>
        <position position="1"/>
    </location>
</feature>
<protein>
    <recommendedName>
        <fullName evidence="9">DNA 3'-5' helicase</fullName>
        <ecNumber evidence="9">5.6.2.4</ecNumber>
    </recommendedName>
</protein>
<accession>A0A2I1HJ90</accession>
<keyword evidence="10" id="KW-0812">Transmembrane</keyword>
<dbReference type="VEuPathDB" id="FungiDB:FUN_007143"/>
<dbReference type="SUPFAM" id="SSF52540">
    <property type="entry name" value="P-loop containing nucleoside triphosphate hydrolases"/>
    <property type="match status" value="1"/>
</dbReference>
<dbReference type="InterPro" id="IPR001650">
    <property type="entry name" value="Helicase_C-like"/>
</dbReference>
<keyword evidence="10" id="KW-0472">Membrane</keyword>
<evidence type="ECO:0000256" key="6">
    <source>
        <dbReference type="ARBA" id="ARBA00023125"/>
    </source>
</evidence>
<dbReference type="PANTHER" id="PTHR13710:SF105">
    <property type="entry name" value="ATP-DEPENDENT DNA HELICASE Q1"/>
    <property type="match status" value="1"/>
</dbReference>
<evidence type="ECO:0000256" key="8">
    <source>
        <dbReference type="ARBA" id="ARBA00034617"/>
    </source>
</evidence>
<dbReference type="GO" id="GO:0009378">
    <property type="term" value="F:four-way junction helicase activity"/>
    <property type="evidence" value="ECO:0007669"/>
    <property type="project" value="TreeGrafter"/>
</dbReference>
<evidence type="ECO:0000256" key="1">
    <source>
        <dbReference type="ARBA" id="ARBA00005446"/>
    </source>
</evidence>
<dbReference type="GO" id="GO:0005694">
    <property type="term" value="C:chromosome"/>
    <property type="evidence" value="ECO:0007669"/>
    <property type="project" value="TreeGrafter"/>
</dbReference>
<keyword evidence="5" id="KW-0067">ATP-binding</keyword>
<keyword evidence="6" id="KW-0238">DNA-binding</keyword>
<dbReference type="EC" id="5.6.2.4" evidence="9"/>
<dbReference type="InterPro" id="IPR014001">
    <property type="entry name" value="Helicase_ATP-bd"/>
</dbReference>
<proteinExistence type="inferred from homology"/>
<gene>
    <name evidence="13" type="ORF">RhiirA4_513937</name>
</gene>
<organism evidence="13 14">
    <name type="scientific">Rhizophagus irregularis</name>
    <dbReference type="NCBI Taxonomy" id="588596"/>
    <lineage>
        <taxon>Eukaryota</taxon>
        <taxon>Fungi</taxon>
        <taxon>Fungi incertae sedis</taxon>
        <taxon>Mucoromycota</taxon>
        <taxon>Glomeromycotina</taxon>
        <taxon>Glomeromycetes</taxon>
        <taxon>Glomerales</taxon>
        <taxon>Glomeraceae</taxon>
        <taxon>Rhizophagus</taxon>
    </lineage>
</organism>
<evidence type="ECO:0000256" key="2">
    <source>
        <dbReference type="ARBA" id="ARBA00022741"/>
    </source>
</evidence>
<dbReference type="PROSITE" id="PS51194">
    <property type="entry name" value="HELICASE_CTER"/>
    <property type="match status" value="1"/>
</dbReference>
<dbReference type="GO" id="GO:0003677">
    <property type="term" value="F:DNA binding"/>
    <property type="evidence" value="ECO:0007669"/>
    <property type="project" value="UniProtKB-KW"/>
</dbReference>
<dbReference type="NCBIfam" id="TIGR00614">
    <property type="entry name" value="recQ_fam"/>
    <property type="match status" value="1"/>
</dbReference>
<keyword evidence="10" id="KW-1133">Transmembrane helix</keyword>
<dbReference type="InterPro" id="IPR004589">
    <property type="entry name" value="DNA_helicase_ATP-dep_RecQ"/>
</dbReference>
<comment type="caution">
    <text evidence="13">The sequence shown here is derived from an EMBL/GenBank/DDBJ whole genome shotgun (WGS) entry which is preliminary data.</text>
</comment>